<name>A0ABT6NKI2_9BACT</name>
<dbReference type="RefSeq" id="WP_136967272.1">
    <property type="nucleotide sequence ID" value="NZ_JARZHI010000003.1"/>
</dbReference>
<sequence>MPDGVQAIVLCEDLQGWVFARRMLLAMGYENGRIRLSRYKYPAKGGGGSGEQHVRERYPDELRAYRPRAARTKTTLVVLTDADKLTVPQRRKTLEDALEKKALAPRGPEERVALLVPKWEIETWIHFFLDGTTVDEDRKDYPKYEDHEADAAPAAETFGQHARQATTPAQAPPSLVTGLIEARRAL</sequence>
<dbReference type="EMBL" id="JARZHI010000003">
    <property type="protein sequence ID" value="MDI1428814.1"/>
    <property type="molecule type" value="Genomic_DNA"/>
</dbReference>
<gene>
    <name evidence="1" type="ORF">QHF89_04890</name>
</gene>
<evidence type="ECO:0000313" key="2">
    <source>
        <dbReference type="Proteomes" id="UP001160301"/>
    </source>
</evidence>
<evidence type="ECO:0000313" key="1">
    <source>
        <dbReference type="EMBL" id="MDI1428814.1"/>
    </source>
</evidence>
<dbReference type="Proteomes" id="UP001160301">
    <property type="component" value="Unassembled WGS sequence"/>
</dbReference>
<proteinExistence type="predicted"/>
<accession>A0ABT6NKI2</accession>
<comment type="caution">
    <text evidence="1">The sequence shown here is derived from an EMBL/GenBank/DDBJ whole genome shotgun (WGS) entry which is preliminary data.</text>
</comment>
<evidence type="ECO:0008006" key="3">
    <source>
        <dbReference type="Google" id="ProtNLM"/>
    </source>
</evidence>
<keyword evidence="2" id="KW-1185">Reference proteome</keyword>
<protein>
    <recommendedName>
        <fullName evidence="3">DUF4276 family protein</fullName>
    </recommendedName>
</protein>
<reference evidence="1 2" key="1">
    <citation type="submission" date="2023-04" db="EMBL/GenBank/DDBJ databases">
        <title>The genome sequence of Polyangium sorediatum DSM14670.</title>
        <authorList>
            <person name="Zhang X."/>
        </authorList>
    </citation>
    <scope>NUCLEOTIDE SEQUENCE [LARGE SCALE GENOMIC DNA]</scope>
    <source>
        <strain evidence="1 2">DSM 14670</strain>
    </source>
</reference>
<organism evidence="1 2">
    <name type="scientific">Polyangium sorediatum</name>
    <dbReference type="NCBI Taxonomy" id="889274"/>
    <lineage>
        <taxon>Bacteria</taxon>
        <taxon>Pseudomonadati</taxon>
        <taxon>Myxococcota</taxon>
        <taxon>Polyangia</taxon>
        <taxon>Polyangiales</taxon>
        <taxon>Polyangiaceae</taxon>
        <taxon>Polyangium</taxon>
    </lineage>
</organism>